<gene>
    <name evidence="2" type="ORF">LXT13_24570</name>
</gene>
<dbReference type="EMBL" id="JAJTWU010000011">
    <property type="protein sequence ID" value="MCE4557571.1"/>
    <property type="molecule type" value="Genomic_DNA"/>
</dbReference>
<evidence type="ECO:0000313" key="2">
    <source>
        <dbReference type="EMBL" id="MCE4557571.1"/>
    </source>
</evidence>
<dbReference type="Pfam" id="PF13480">
    <property type="entry name" value="Acetyltransf_6"/>
    <property type="match status" value="1"/>
</dbReference>
<protein>
    <submittedName>
        <fullName evidence="2">GNAT family N-acetyltransferase</fullName>
    </submittedName>
</protein>
<sequence length="370" mass="40546">MNDTIPSVTSFTDIDQLPADALALMARAETRHIEFGADWFRNLVTHVYADNKAAGQPRLWVLRGAAGVLAVVPTLATGSEVCALANFYTAIYSPAFADDVQARDLLPLSRALRRDGRGAGVFRFWPMDPASREFALLREALALAGLSVHAFFSFGNWYEPVRLNWADYLKARSSQVRNTIKRNAKKFAAEGGRLEIVQGGDRLEAGLAAYQSVYAQSWKIPEPYPGFVPGLIRLCAARGWLRLGVAWLGDKAVAAQIWIVANGRADIYKLAYDEAYKALAPGTLLTAALMEQALDVDAVREIDYLIGDDAYKAAWMSQRRERFGIVAYDPLTPRGLAGLARQTLGRAWRRLRPKPATAPAPAAPAAENPA</sequence>
<accession>A0ABS8Y3F7</accession>
<dbReference type="InterPro" id="IPR016181">
    <property type="entry name" value="Acyl_CoA_acyltransferase"/>
</dbReference>
<dbReference type="InterPro" id="IPR038740">
    <property type="entry name" value="BioF2-like_GNAT_dom"/>
</dbReference>
<dbReference type="SUPFAM" id="SSF55729">
    <property type="entry name" value="Acyl-CoA N-acyltransferases (Nat)"/>
    <property type="match status" value="1"/>
</dbReference>
<comment type="caution">
    <text evidence="2">The sequence shown here is derived from an EMBL/GenBank/DDBJ whole genome shotgun (WGS) entry which is preliminary data.</text>
</comment>
<dbReference type="RefSeq" id="WP_233374953.1">
    <property type="nucleotide sequence ID" value="NZ_JAJTWU010000011.1"/>
</dbReference>
<proteinExistence type="predicted"/>
<evidence type="ECO:0000259" key="1">
    <source>
        <dbReference type="Pfam" id="PF13480"/>
    </source>
</evidence>
<dbReference type="Proteomes" id="UP001200741">
    <property type="component" value="Unassembled WGS sequence"/>
</dbReference>
<reference evidence="2 3" key="1">
    <citation type="submission" date="2021-12" db="EMBL/GenBank/DDBJ databases">
        <title>Genome seq of P8.</title>
        <authorList>
            <person name="Seo T."/>
        </authorList>
    </citation>
    <scope>NUCLEOTIDE SEQUENCE [LARGE SCALE GENOMIC DNA]</scope>
    <source>
        <strain evidence="2 3">P8</strain>
    </source>
</reference>
<keyword evidence="3" id="KW-1185">Reference proteome</keyword>
<feature type="domain" description="BioF2-like acetyltransferase" evidence="1">
    <location>
        <begin position="175"/>
        <end position="312"/>
    </location>
</feature>
<dbReference type="Gene3D" id="3.40.630.30">
    <property type="match status" value="1"/>
</dbReference>
<name>A0ABS8Y3F7_9BURK</name>
<evidence type="ECO:0000313" key="3">
    <source>
        <dbReference type="Proteomes" id="UP001200741"/>
    </source>
</evidence>
<organism evidence="2 3">
    <name type="scientific">Pelomonas cellulosilytica</name>
    <dbReference type="NCBI Taxonomy" id="2906762"/>
    <lineage>
        <taxon>Bacteria</taxon>
        <taxon>Pseudomonadati</taxon>
        <taxon>Pseudomonadota</taxon>
        <taxon>Betaproteobacteria</taxon>
        <taxon>Burkholderiales</taxon>
        <taxon>Sphaerotilaceae</taxon>
        <taxon>Roseateles</taxon>
    </lineage>
</organism>